<feature type="domain" description="mRNA capping enzyme adenylation" evidence="3">
    <location>
        <begin position="43"/>
        <end position="241"/>
    </location>
</feature>
<dbReference type="VEuPathDB" id="CryptoDB:GNI_050920"/>
<comment type="caution">
    <text evidence="4">The sequence shown here is derived from an EMBL/GenBank/DDBJ whole genome shotgun (WGS) entry which is preliminary data.</text>
</comment>
<dbReference type="Gene3D" id="2.40.50.140">
    <property type="entry name" value="Nucleic acid-binding proteins"/>
    <property type="match status" value="2"/>
</dbReference>
<dbReference type="GO" id="GO:0005524">
    <property type="term" value="F:ATP binding"/>
    <property type="evidence" value="ECO:0007669"/>
    <property type="project" value="InterPro"/>
</dbReference>
<dbReference type="CDD" id="cd07895">
    <property type="entry name" value="Adenylation_mRNA_capping"/>
    <property type="match status" value="1"/>
</dbReference>
<evidence type="ECO:0000313" key="4">
    <source>
        <dbReference type="EMBL" id="EZG72707.1"/>
    </source>
</evidence>
<dbReference type="OrthoDB" id="200924at2759"/>
<feature type="region of interest" description="Disordered" evidence="2">
    <location>
        <begin position="547"/>
        <end position="583"/>
    </location>
</feature>
<evidence type="ECO:0000256" key="1">
    <source>
        <dbReference type="ARBA" id="ARBA00044624"/>
    </source>
</evidence>
<evidence type="ECO:0000313" key="5">
    <source>
        <dbReference type="Proteomes" id="UP000019763"/>
    </source>
</evidence>
<protein>
    <submittedName>
        <fullName evidence="4">mRNA capping enzyme</fullName>
    </submittedName>
</protein>
<gene>
    <name evidence="4" type="ORF">GNI_050920</name>
</gene>
<dbReference type="SUPFAM" id="SSF50249">
    <property type="entry name" value="Nucleic acid-binding proteins"/>
    <property type="match status" value="1"/>
</dbReference>
<dbReference type="GO" id="GO:0004484">
    <property type="term" value="F:mRNA guanylyltransferase activity"/>
    <property type="evidence" value="ECO:0007669"/>
    <property type="project" value="UniProtKB-EC"/>
</dbReference>
<dbReference type="InterPro" id="IPR012340">
    <property type="entry name" value="NA-bd_OB-fold"/>
</dbReference>
<dbReference type="SUPFAM" id="SSF56091">
    <property type="entry name" value="DNA ligase/mRNA capping enzyme, catalytic domain"/>
    <property type="match status" value="1"/>
</dbReference>
<dbReference type="RefSeq" id="XP_011129765.1">
    <property type="nucleotide sequence ID" value="XM_011131463.1"/>
</dbReference>
<feature type="compositionally biased region" description="Basic and acidic residues" evidence="2">
    <location>
        <begin position="547"/>
        <end position="557"/>
    </location>
</feature>
<dbReference type="AlphaFoldDB" id="A0A023B9B8"/>
<sequence length="583" mass="64887">MELEVPVPGKLIEQTPYRDSAKDILSRVRELCGWGRPTFPGSQPVSLSITNIRQLANHAYVACEKTDGVRYLLYAASRLVFLIDRKETIQVLNLSLPLPGLPETEDGELICHQSTLLDGELVTDKLVDGSTRVSFLIYDAVSINRDATIGKQNLFERLKQVLLQVVRPRVDMETQRADLIDKEKAAKDYLPIYLKDFYEIWDILSIRNASKRLPHLSDGIIFTPVAVPYVAGTCRQLMKWKPPELNTLDFASELLYSLDIHGNHIPVAAKLLIGSKGFRRDSGCWMVLNKGHWGEMLKRHEEYQDCDGAIWECYFDPKATTLIPAQCENALEVAQKLEQWTAFWKKETVETAAAAGPATGPAGGGLDATAGKKHGPSDALKSRVKRLRKQQTLYDDIMIAEDMAVSNGFPEHACPYARVGTSGNNYFDFNQAITVEGGWVLERIRTDKLTPNDERVMVRVKESIDSGISFVALFDLILSYRTAGASPCCCSLQLPDYYSTHGTRLQHSGTAAHEEQQAQLLKDLQEPATETTAPAAGKLSRDIKMAVEEEPPKEKTLQRQSSSDSSSSSMSRMISESDDSDSV</sequence>
<dbReference type="Pfam" id="PF01331">
    <property type="entry name" value="mRNA_cap_enzyme"/>
    <property type="match status" value="1"/>
</dbReference>
<dbReference type="Gene3D" id="3.30.470.30">
    <property type="entry name" value="DNA ligase/mRNA capping enzyme"/>
    <property type="match status" value="1"/>
</dbReference>
<dbReference type="PANTHER" id="PTHR10367:SF17">
    <property type="entry name" value="MRNA-CAPPING ENZYME"/>
    <property type="match status" value="1"/>
</dbReference>
<dbReference type="PANTHER" id="PTHR10367">
    <property type="entry name" value="MRNA-CAPPING ENZYME"/>
    <property type="match status" value="1"/>
</dbReference>
<name>A0A023B9B8_GRENI</name>
<dbReference type="InterPro" id="IPR051029">
    <property type="entry name" value="mRNA_Capping_Enz/RNA_Phosphat"/>
</dbReference>
<dbReference type="Proteomes" id="UP000019763">
    <property type="component" value="Unassembled WGS sequence"/>
</dbReference>
<dbReference type="InterPro" id="IPR001339">
    <property type="entry name" value="mRNA_cap_enzyme_adenylation"/>
</dbReference>
<feature type="compositionally biased region" description="Low complexity" evidence="2">
    <location>
        <begin position="561"/>
        <end position="574"/>
    </location>
</feature>
<accession>A0A023B9B8</accession>
<keyword evidence="5" id="KW-1185">Reference proteome</keyword>
<comment type="catalytic activity">
    <reaction evidence="1">
        <text>a 5'-end diphospho-ribonucleoside in mRNA + GTP + H(+) = a 5'-end (5'-triphosphoguanosine)-ribonucleoside in mRNA + diphosphate</text>
        <dbReference type="Rhea" id="RHEA:67012"/>
        <dbReference type="Rhea" id="RHEA-COMP:17165"/>
        <dbReference type="Rhea" id="RHEA-COMP:17166"/>
        <dbReference type="ChEBI" id="CHEBI:15378"/>
        <dbReference type="ChEBI" id="CHEBI:33019"/>
        <dbReference type="ChEBI" id="CHEBI:37565"/>
        <dbReference type="ChEBI" id="CHEBI:167616"/>
        <dbReference type="ChEBI" id="CHEBI:167617"/>
        <dbReference type="EC" id="2.7.7.50"/>
    </reaction>
    <physiologicalReaction direction="left-to-right" evidence="1">
        <dbReference type="Rhea" id="RHEA:67013"/>
    </physiologicalReaction>
</comment>
<proteinExistence type="predicted"/>
<feature type="region of interest" description="Disordered" evidence="2">
    <location>
        <begin position="354"/>
        <end position="381"/>
    </location>
</feature>
<dbReference type="EMBL" id="AFNH02000389">
    <property type="protein sequence ID" value="EZG72707.1"/>
    <property type="molecule type" value="Genomic_DNA"/>
</dbReference>
<dbReference type="GO" id="GO:0006370">
    <property type="term" value="P:7-methylguanosine mRNA capping"/>
    <property type="evidence" value="ECO:0007669"/>
    <property type="project" value="InterPro"/>
</dbReference>
<organism evidence="4 5">
    <name type="scientific">Gregarina niphandrodes</name>
    <name type="common">Septate eugregarine</name>
    <dbReference type="NCBI Taxonomy" id="110365"/>
    <lineage>
        <taxon>Eukaryota</taxon>
        <taxon>Sar</taxon>
        <taxon>Alveolata</taxon>
        <taxon>Apicomplexa</taxon>
        <taxon>Conoidasida</taxon>
        <taxon>Gregarinasina</taxon>
        <taxon>Eugregarinorida</taxon>
        <taxon>Gregarinidae</taxon>
        <taxon>Gregarina</taxon>
    </lineage>
</organism>
<dbReference type="eggNOG" id="KOG2386">
    <property type="taxonomic scope" value="Eukaryota"/>
</dbReference>
<evidence type="ECO:0000259" key="3">
    <source>
        <dbReference type="Pfam" id="PF01331"/>
    </source>
</evidence>
<evidence type="ECO:0000256" key="2">
    <source>
        <dbReference type="SAM" id="MobiDB-lite"/>
    </source>
</evidence>
<reference evidence="4" key="1">
    <citation type="submission" date="2013-12" db="EMBL/GenBank/DDBJ databases">
        <authorList>
            <person name="Omoto C.K."/>
            <person name="Sibley D."/>
            <person name="Venepally P."/>
            <person name="Hadjithomas M."/>
            <person name="Karamycheva S."/>
            <person name="Brunk B."/>
            <person name="Roos D."/>
            <person name="Caler E."/>
            <person name="Lorenzi H."/>
        </authorList>
    </citation>
    <scope>NUCLEOTIDE SEQUENCE</scope>
</reference>
<dbReference type="GeneID" id="22911887"/>